<dbReference type="InterPro" id="IPR002156">
    <property type="entry name" value="RNaseH_domain"/>
</dbReference>
<evidence type="ECO:0000313" key="2">
    <source>
        <dbReference type="EMBL" id="KAF7821099.1"/>
    </source>
</evidence>
<comment type="caution">
    <text evidence="2">The sequence shown here is derived from an EMBL/GenBank/DDBJ whole genome shotgun (WGS) entry which is preliminary data.</text>
</comment>
<dbReference type="PANTHER" id="PTHR33710">
    <property type="entry name" value="BNAC02G09200D PROTEIN"/>
    <property type="match status" value="1"/>
</dbReference>
<reference evidence="2" key="1">
    <citation type="submission" date="2020-09" db="EMBL/GenBank/DDBJ databases">
        <title>Genome-Enabled Discovery of Anthraquinone Biosynthesis in Senna tora.</title>
        <authorList>
            <person name="Kang S.-H."/>
            <person name="Pandey R.P."/>
            <person name="Lee C.-M."/>
            <person name="Sim J.-S."/>
            <person name="Jeong J.-T."/>
            <person name="Choi B.-S."/>
            <person name="Jung M."/>
            <person name="Ginzburg D."/>
            <person name="Zhao K."/>
            <person name="Won S.Y."/>
            <person name="Oh T.-J."/>
            <person name="Yu Y."/>
            <person name="Kim N.-H."/>
            <person name="Lee O.R."/>
            <person name="Lee T.-H."/>
            <person name="Bashyal P."/>
            <person name="Kim T.-S."/>
            <person name="Lee W.-H."/>
            <person name="Kawkins C."/>
            <person name="Kim C.-K."/>
            <person name="Kim J.S."/>
            <person name="Ahn B.O."/>
            <person name="Rhee S.Y."/>
            <person name="Sohng J.K."/>
        </authorList>
    </citation>
    <scope>NUCLEOTIDE SEQUENCE</scope>
    <source>
        <tissue evidence="2">Leaf</tissue>
    </source>
</reference>
<dbReference type="SUPFAM" id="SSF53098">
    <property type="entry name" value="Ribonuclease H-like"/>
    <property type="match status" value="1"/>
</dbReference>
<dbReference type="Gene3D" id="3.30.420.10">
    <property type="entry name" value="Ribonuclease H-like superfamily/Ribonuclease H"/>
    <property type="match status" value="1"/>
</dbReference>
<dbReference type="InterPro" id="IPR036397">
    <property type="entry name" value="RNaseH_sf"/>
</dbReference>
<gene>
    <name evidence="2" type="ORF">G2W53_026554</name>
</gene>
<feature type="domain" description="RNase H type-1" evidence="1">
    <location>
        <begin position="661"/>
        <end position="781"/>
    </location>
</feature>
<name>A0A834TP85_9FABA</name>
<dbReference type="OrthoDB" id="1741517at2759"/>
<evidence type="ECO:0000313" key="3">
    <source>
        <dbReference type="Proteomes" id="UP000634136"/>
    </source>
</evidence>
<dbReference type="Proteomes" id="UP000634136">
    <property type="component" value="Unassembled WGS sequence"/>
</dbReference>
<sequence>METKARRNNVEILRRKLRFDRVFVVEANGRSGRLALFWKNSVVVQVLDSCANFIHSAIQLSSQGLVFLMTFMYGHPDFSDRRHLWPIISNLNHDTEVPWSCIGDMNEILHQSEKDGVRPHSNLQIEEFRNFLDSAGFSDMALQGGRFTWCNNRDYGCVRERIDRCLFNEAWNFLFPSAWLETVPVVESDHSPLILRFCKPPSKSGKFFKFEQFWLENDECLPIIQEAWQETNSSDGLRAISHKINEVSAKLQVWEKNTFKRADKEIIILRKILSDLSNDVSLEGRIDQVRCIKRQFADLRKQEEQFWESRARVKWLRSGDKNTRFFHTVTMQRRNINRISSIQLSNGEWEIDEARILEVFPGFYSDLFTSINPPDPSFRLASFPVRVSNAMNSALMARVSMDELKSAVFGLGALKAPGPDGMNGLFFQKGWDFMKSDLLSATHQFMEGFNSSWCWSSLLDGIDFIKTNLSWVVKDGLSINIWGDYWLPTHAKIPYCTALSRDANVASLIRPNGGGWDTQKILGIFYRATAEPILSIPLPWLGGDDYRIWHFNSNGEYLVKSGYWVAFNSNPNLSCSGSSSSFNLDPLLWKWIWNLQVPNKARNNFYFNQSALNPSAVIISVAEKAHEFMECTLNYFPEATPSSLSASVARTWALNGFYRCNVDADFQESSHLCALTFVLRDDRGALLTGSVNRFWSASPLVAEALALREGICACANLSLEGVYFETDCQVLYEALLGDSIPWVIEPIIADIKSLLQQNLSFSVHWILRSLNVVADWVARRALKQTLPPLWSIFPPVDLKRLLEVSL</sequence>
<dbReference type="InterPro" id="IPR012337">
    <property type="entry name" value="RNaseH-like_sf"/>
</dbReference>
<dbReference type="PANTHER" id="PTHR33710:SF71">
    <property type="entry name" value="ENDONUCLEASE_EXONUCLEASE_PHOSPHATASE DOMAIN-CONTAINING PROTEIN"/>
    <property type="match status" value="1"/>
</dbReference>
<dbReference type="Pfam" id="PF13456">
    <property type="entry name" value="RVT_3"/>
    <property type="match status" value="1"/>
</dbReference>
<protein>
    <submittedName>
        <fullName evidence="2">Reverse transcriptase</fullName>
    </submittedName>
</protein>
<dbReference type="EMBL" id="JAAIUW010000008">
    <property type="protein sequence ID" value="KAF7821099.1"/>
    <property type="molecule type" value="Genomic_DNA"/>
</dbReference>
<accession>A0A834TP85</accession>
<dbReference type="SUPFAM" id="SSF56219">
    <property type="entry name" value="DNase I-like"/>
    <property type="match status" value="1"/>
</dbReference>
<dbReference type="InterPro" id="IPR036691">
    <property type="entry name" value="Endo/exonu/phosph_ase_sf"/>
</dbReference>
<dbReference type="CDD" id="cd06222">
    <property type="entry name" value="RNase_H_like"/>
    <property type="match status" value="1"/>
</dbReference>
<dbReference type="AlphaFoldDB" id="A0A834TP85"/>
<keyword evidence="2" id="KW-0548">Nucleotidyltransferase</keyword>
<keyword evidence="2" id="KW-0808">Transferase</keyword>
<keyword evidence="2" id="KW-0695">RNA-directed DNA polymerase</keyword>
<proteinExistence type="predicted"/>
<dbReference type="GO" id="GO:0003676">
    <property type="term" value="F:nucleic acid binding"/>
    <property type="evidence" value="ECO:0007669"/>
    <property type="project" value="InterPro"/>
</dbReference>
<organism evidence="2 3">
    <name type="scientific">Senna tora</name>
    <dbReference type="NCBI Taxonomy" id="362788"/>
    <lineage>
        <taxon>Eukaryota</taxon>
        <taxon>Viridiplantae</taxon>
        <taxon>Streptophyta</taxon>
        <taxon>Embryophyta</taxon>
        <taxon>Tracheophyta</taxon>
        <taxon>Spermatophyta</taxon>
        <taxon>Magnoliopsida</taxon>
        <taxon>eudicotyledons</taxon>
        <taxon>Gunneridae</taxon>
        <taxon>Pentapetalae</taxon>
        <taxon>rosids</taxon>
        <taxon>fabids</taxon>
        <taxon>Fabales</taxon>
        <taxon>Fabaceae</taxon>
        <taxon>Caesalpinioideae</taxon>
        <taxon>Cassia clade</taxon>
        <taxon>Senna</taxon>
    </lineage>
</organism>
<dbReference type="GO" id="GO:0003964">
    <property type="term" value="F:RNA-directed DNA polymerase activity"/>
    <property type="evidence" value="ECO:0007669"/>
    <property type="project" value="UniProtKB-KW"/>
</dbReference>
<dbReference type="InterPro" id="IPR044730">
    <property type="entry name" value="RNase_H-like_dom_plant"/>
</dbReference>
<dbReference type="Gene3D" id="3.60.10.10">
    <property type="entry name" value="Endonuclease/exonuclease/phosphatase"/>
    <property type="match status" value="1"/>
</dbReference>
<dbReference type="GO" id="GO:0004523">
    <property type="term" value="F:RNA-DNA hybrid ribonuclease activity"/>
    <property type="evidence" value="ECO:0007669"/>
    <property type="project" value="InterPro"/>
</dbReference>
<keyword evidence="3" id="KW-1185">Reference proteome</keyword>
<evidence type="ECO:0000259" key="1">
    <source>
        <dbReference type="Pfam" id="PF13456"/>
    </source>
</evidence>